<dbReference type="GeneID" id="54476885"/>
<dbReference type="PROSITE" id="PS00383">
    <property type="entry name" value="TYR_PHOSPHATASE_1"/>
    <property type="match status" value="1"/>
</dbReference>
<evidence type="ECO:0000259" key="6">
    <source>
        <dbReference type="PROSITE" id="PS50056"/>
    </source>
</evidence>
<dbReference type="EMBL" id="MU001632">
    <property type="protein sequence ID" value="KAF2486207.1"/>
    <property type="molecule type" value="Genomic_DNA"/>
</dbReference>
<dbReference type="SUPFAM" id="SSF52799">
    <property type="entry name" value="(Phosphotyrosine protein) phosphatases II"/>
    <property type="match status" value="1"/>
</dbReference>
<dbReference type="SMART" id="SM00195">
    <property type="entry name" value="DSPc"/>
    <property type="match status" value="1"/>
</dbReference>
<sequence>MGWLDQVPRAGKLYIGGLHALYQRPDLFKEAGITHIVSVIDFNIYEAGAFKQYERLHIRLDDHPNENLLEYFNETSQYIDDALSGGGGVFVHCAMGKSRSAAVCCAYLMKKYAVSPDQALSQICEGRPVCSPNVGFMEQLGIYDKMNRASTAEESEHIYQTWLKDRFTGDVGHWERRLSKL</sequence>
<evidence type="ECO:0000256" key="2">
    <source>
        <dbReference type="ARBA" id="ARBA00013064"/>
    </source>
</evidence>
<proteinExistence type="inferred from homology"/>
<accession>A0A6A6Q491</accession>
<reference evidence="7" key="1">
    <citation type="journal article" date="2020" name="Stud. Mycol.">
        <title>101 Dothideomycetes genomes: a test case for predicting lifestyles and emergence of pathogens.</title>
        <authorList>
            <person name="Haridas S."/>
            <person name="Albert R."/>
            <person name="Binder M."/>
            <person name="Bloem J."/>
            <person name="Labutti K."/>
            <person name="Salamov A."/>
            <person name="Andreopoulos B."/>
            <person name="Baker S."/>
            <person name="Barry K."/>
            <person name="Bills G."/>
            <person name="Bluhm B."/>
            <person name="Cannon C."/>
            <person name="Castanera R."/>
            <person name="Culley D."/>
            <person name="Daum C."/>
            <person name="Ezra D."/>
            <person name="Gonzalez J."/>
            <person name="Henrissat B."/>
            <person name="Kuo A."/>
            <person name="Liang C."/>
            <person name="Lipzen A."/>
            <person name="Lutzoni F."/>
            <person name="Magnuson J."/>
            <person name="Mondo S."/>
            <person name="Nolan M."/>
            <person name="Ohm R."/>
            <person name="Pangilinan J."/>
            <person name="Park H.-J."/>
            <person name="Ramirez L."/>
            <person name="Alfaro M."/>
            <person name="Sun H."/>
            <person name="Tritt A."/>
            <person name="Yoshinaga Y."/>
            <person name="Zwiers L.-H."/>
            <person name="Turgeon B."/>
            <person name="Goodwin S."/>
            <person name="Spatafora J."/>
            <person name="Crous P."/>
            <person name="Grigoriev I."/>
        </authorList>
    </citation>
    <scope>NUCLEOTIDE SEQUENCE</scope>
    <source>
        <strain evidence="7">CBS 113389</strain>
    </source>
</reference>
<organism evidence="7 8">
    <name type="scientific">Neohortaea acidophila</name>
    <dbReference type="NCBI Taxonomy" id="245834"/>
    <lineage>
        <taxon>Eukaryota</taxon>
        <taxon>Fungi</taxon>
        <taxon>Dikarya</taxon>
        <taxon>Ascomycota</taxon>
        <taxon>Pezizomycotina</taxon>
        <taxon>Dothideomycetes</taxon>
        <taxon>Dothideomycetidae</taxon>
        <taxon>Mycosphaerellales</taxon>
        <taxon>Teratosphaeriaceae</taxon>
        <taxon>Neohortaea</taxon>
    </lineage>
</organism>
<dbReference type="Pfam" id="PF00782">
    <property type="entry name" value="DSPc"/>
    <property type="match status" value="1"/>
</dbReference>
<gene>
    <name evidence="7" type="ORF">BDY17DRAFT_315126</name>
</gene>
<dbReference type="PANTHER" id="PTHR45848">
    <property type="entry name" value="DUAL SPECIFICITY PROTEIN PHOSPHATASE 12 FAMILY MEMBER"/>
    <property type="match status" value="1"/>
</dbReference>
<keyword evidence="4" id="KW-0904">Protein phosphatase</keyword>
<dbReference type="RefSeq" id="XP_033592776.1">
    <property type="nucleotide sequence ID" value="XM_033735883.1"/>
</dbReference>
<dbReference type="Gene3D" id="3.90.190.10">
    <property type="entry name" value="Protein tyrosine phosphatase superfamily"/>
    <property type="match status" value="1"/>
</dbReference>
<evidence type="ECO:0000256" key="3">
    <source>
        <dbReference type="ARBA" id="ARBA00022801"/>
    </source>
</evidence>
<dbReference type="InterPro" id="IPR000387">
    <property type="entry name" value="Tyr_Pase_dom"/>
</dbReference>
<feature type="domain" description="Tyrosine specific protein phosphatases" evidence="6">
    <location>
        <begin position="69"/>
        <end position="128"/>
    </location>
</feature>
<keyword evidence="3" id="KW-0378">Hydrolase</keyword>
<dbReference type="InterPro" id="IPR020422">
    <property type="entry name" value="TYR_PHOSPHATASE_DUAL_dom"/>
</dbReference>
<dbReference type="PANTHER" id="PTHR45848:SF4">
    <property type="entry name" value="DUAL SPECIFICITY PROTEIN PHOSPHATASE 12"/>
    <property type="match status" value="1"/>
</dbReference>
<dbReference type="OrthoDB" id="10252009at2759"/>
<protein>
    <recommendedName>
        <fullName evidence="2">protein-tyrosine-phosphatase</fullName>
        <ecNumber evidence="2">3.1.3.48</ecNumber>
    </recommendedName>
</protein>
<dbReference type="InterPro" id="IPR016130">
    <property type="entry name" value="Tyr_Pase_AS"/>
</dbReference>
<dbReference type="Proteomes" id="UP000799767">
    <property type="component" value="Unassembled WGS sequence"/>
</dbReference>
<name>A0A6A6Q491_9PEZI</name>
<dbReference type="PROSITE" id="PS50056">
    <property type="entry name" value="TYR_PHOSPHATASE_2"/>
    <property type="match status" value="1"/>
</dbReference>
<dbReference type="EC" id="3.1.3.48" evidence="2"/>
<feature type="domain" description="Tyrosine-protein phosphatase" evidence="5">
    <location>
        <begin position="5"/>
        <end position="149"/>
    </location>
</feature>
<dbReference type="AlphaFoldDB" id="A0A6A6Q491"/>
<evidence type="ECO:0000256" key="4">
    <source>
        <dbReference type="ARBA" id="ARBA00022912"/>
    </source>
</evidence>
<evidence type="ECO:0000313" key="7">
    <source>
        <dbReference type="EMBL" id="KAF2486207.1"/>
    </source>
</evidence>
<comment type="similarity">
    <text evidence="1">Belongs to the protein-tyrosine phosphatase family. Non-receptor class dual specificity subfamily.</text>
</comment>
<dbReference type="InterPro" id="IPR000340">
    <property type="entry name" value="Dual-sp_phosphatase_cat-dom"/>
</dbReference>
<dbReference type="InterPro" id="IPR029021">
    <property type="entry name" value="Prot-tyrosine_phosphatase-like"/>
</dbReference>
<dbReference type="GO" id="GO:0004725">
    <property type="term" value="F:protein tyrosine phosphatase activity"/>
    <property type="evidence" value="ECO:0007669"/>
    <property type="project" value="UniProtKB-EC"/>
</dbReference>
<dbReference type="GO" id="GO:0005634">
    <property type="term" value="C:nucleus"/>
    <property type="evidence" value="ECO:0007669"/>
    <property type="project" value="TreeGrafter"/>
</dbReference>
<dbReference type="CDD" id="cd14518">
    <property type="entry name" value="DSP_fungal_YVH1"/>
    <property type="match status" value="1"/>
</dbReference>
<evidence type="ECO:0000259" key="5">
    <source>
        <dbReference type="PROSITE" id="PS50054"/>
    </source>
</evidence>
<evidence type="ECO:0000313" key="8">
    <source>
        <dbReference type="Proteomes" id="UP000799767"/>
    </source>
</evidence>
<keyword evidence="8" id="KW-1185">Reference proteome</keyword>
<dbReference type="PROSITE" id="PS50054">
    <property type="entry name" value="TYR_PHOSPHATASE_DUAL"/>
    <property type="match status" value="1"/>
</dbReference>
<dbReference type="GO" id="GO:0008138">
    <property type="term" value="F:protein tyrosine/serine/threonine phosphatase activity"/>
    <property type="evidence" value="ECO:0007669"/>
    <property type="project" value="TreeGrafter"/>
</dbReference>
<evidence type="ECO:0000256" key="1">
    <source>
        <dbReference type="ARBA" id="ARBA00008601"/>
    </source>
</evidence>